<reference evidence="2" key="1">
    <citation type="submission" date="2024-06" db="EMBL/GenBank/DDBJ databases">
        <title>Multi-omics analyses provide insights into the biosynthesis of the anticancer antibiotic pleurotin in Hohenbuehelia grisea.</title>
        <authorList>
            <person name="Weaver J.A."/>
            <person name="Alberti F."/>
        </authorList>
    </citation>
    <scope>NUCLEOTIDE SEQUENCE [LARGE SCALE GENOMIC DNA]</scope>
    <source>
        <strain evidence="2">T-177</strain>
    </source>
</reference>
<accession>A0ABR3J8K1</accession>
<dbReference type="EMBL" id="JASNQZ010000011">
    <property type="protein sequence ID" value="KAL0951922.1"/>
    <property type="molecule type" value="Genomic_DNA"/>
</dbReference>
<comment type="caution">
    <text evidence="1">The sequence shown here is derived from an EMBL/GenBank/DDBJ whole genome shotgun (WGS) entry which is preliminary data.</text>
</comment>
<dbReference type="Proteomes" id="UP001556367">
    <property type="component" value="Unassembled WGS sequence"/>
</dbReference>
<sequence>MAILALFISVIIAIFVRILKVQIHFGDIHLFPFTIDNLSFSQGTNSNKRVYFSSNRVQVQFHIPRLHNPRWATFTASKCEYKDAGCHVSLAELRATCWVFPHLLRFTGGSLVSVDLDDFRLRVYTSRDTPGWVEALRRNLISTFLMGEYLRLDDLSTKVLFTTIAGAPSYDAPVEKPGYVRGEEQDEVRVSLAASNWHIRGWNSRMYLFGKLDAQLRRNWVEDRGSFVLIAEECRWMRVKLEGERRKHSFIWQLLLAMFYFPSNIVGILRDPTSAIDIFSPRTDVTFDNFRLRDSELLKHLGTTIITTYDDHKREGTLRDFTIDFIADTIINMGS</sequence>
<evidence type="ECO:0000313" key="1">
    <source>
        <dbReference type="EMBL" id="KAL0951922.1"/>
    </source>
</evidence>
<gene>
    <name evidence="1" type="ORF">HGRIS_008576</name>
</gene>
<name>A0ABR3J8K1_9AGAR</name>
<protein>
    <submittedName>
        <fullName evidence="1">Uncharacterized protein</fullName>
    </submittedName>
</protein>
<organism evidence="1 2">
    <name type="scientific">Hohenbuehelia grisea</name>
    <dbReference type="NCBI Taxonomy" id="104357"/>
    <lineage>
        <taxon>Eukaryota</taxon>
        <taxon>Fungi</taxon>
        <taxon>Dikarya</taxon>
        <taxon>Basidiomycota</taxon>
        <taxon>Agaricomycotina</taxon>
        <taxon>Agaricomycetes</taxon>
        <taxon>Agaricomycetidae</taxon>
        <taxon>Agaricales</taxon>
        <taxon>Pleurotineae</taxon>
        <taxon>Pleurotaceae</taxon>
        <taxon>Hohenbuehelia</taxon>
    </lineage>
</organism>
<keyword evidence="2" id="KW-1185">Reference proteome</keyword>
<proteinExistence type="predicted"/>
<evidence type="ECO:0000313" key="2">
    <source>
        <dbReference type="Proteomes" id="UP001556367"/>
    </source>
</evidence>